<dbReference type="PANTHER" id="PTHR23513">
    <property type="entry name" value="INTEGRAL MEMBRANE EFFLUX PROTEIN-RELATED"/>
    <property type="match status" value="1"/>
</dbReference>
<feature type="region of interest" description="Disordered" evidence="7">
    <location>
        <begin position="412"/>
        <end position="446"/>
    </location>
</feature>
<accession>A0A542E415</accession>
<dbReference type="PANTHER" id="PTHR23513:SF6">
    <property type="entry name" value="MAJOR FACILITATOR SUPERFAMILY ASSOCIATED DOMAIN-CONTAINING PROTEIN"/>
    <property type="match status" value="1"/>
</dbReference>
<dbReference type="Proteomes" id="UP000317893">
    <property type="component" value="Unassembled WGS sequence"/>
</dbReference>
<dbReference type="Pfam" id="PF05977">
    <property type="entry name" value="MFS_3"/>
    <property type="match status" value="1"/>
</dbReference>
<keyword evidence="4 8" id="KW-0812">Transmembrane</keyword>
<dbReference type="Gene3D" id="1.20.1250.20">
    <property type="entry name" value="MFS general substrate transporter like domains"/>
    <property type="match status" value="1"/>
</dbReference>
<dbReference type="GO" id="GO:0005886">
    <property type="term" value="C:plasma membrane"/>
    <property type="evidence" value="ECO:0007669"/>
    <property type="project" value="UniProtKB-SubCell"/>
</dbReference>
<dbReference type="RefSeq" id="WP_141849358.1">
    <property type="nucleotide sequence ID" value="NZ_BAAAPR010000001.1"/>
</dbReference>
<feature type="transmembrane region" description="Helical" evidence="8">
    <location>
        <begin position="388"/>
        <end position="405"/>
    </location>
</feature>
<feature type="compositionally biased region" description="Basic and acidic residues" evidence="7">
    <location>
        <begin position="412"/>
        <end position="430"/>
    </location>
</feature>
<protein>
    <submittedName>
        <fullName evidence="9">Putative MFS family arabinose efflux permease</fullName>
    </submittedName>
</protein>
<keyword evidence="6 8" id="KW-0472">Membrane</keyword>
<proteinExistence type="predicted"/>
<sequence length="446" mass="46376">MSTASVVSTLPLRADRDFRRYWWARVVSVTGTVVTTVALPVLVYRLTGSPGLTALTTTLEALPYLLVGLVAGAVADRVDRRRLMVAADLVNVVVVGSVPLAWFLGHLTVPHVLVTAFLVQTVFTFYDGANFGALPVLVGTARVADANAAVWSVGGVVDLVGPAAAGAVLAVLHPAELLVVDAASYAVSAVLVARIGRPLSRTRERRGGRAAVVGEVREGLGFLWRHTGVRTLTFMGTLQSAAGGGFMALFVPWSDRVLGIGTSGWRFGLVYSVWGIGGVAAATASARLQRRLGATRVCLLAMPLSAAAGIAATLTRSWVVAALVLVAWGVAYQLVLVASITYRQTVTPEHLLSRVNTTARMLAWGVGWSLGAVAAGALAGGLGVQRTMLVLACASVLAALLGWLSPLRSGDPHDRAERAGRADGSPDDHLVGAPDGSPRGAESMDA</sequence>
<feature type="transmembrane region" description="Helical" evidence="8">
    <location>
        <begin position="117"/>
        <end position="138"/>
    </location>
</feature>
<dbReference type="EMBL" id="VFMN01000001">
    <property type="protein sequence ID" value="TQJ10088.1"/>
    <property type="molecule type" value="Genomic_DNA"/>
</dbReference>
<keyword evidence="3" id="KW-1003">Cell membrane</keyword>
<feature type="transmembrane region" description="Helical" evidence="8">
    <location>
        <begin position="21"/>
        <end position="41"/>
    </location>
</feature>
<dbReference type="OrthoDB" id="9815525at2"/>
<feature type="transmembrane region" description="Helical" evidence="8">
    <location>
        <begin position="293"/>
        <end position="312"/>
    </location>
</feature>
<dbReference type="SUPFAM" id="SSF103473">
    <property type="entry name" value="MFS general substrate transporter"/>
    <property type="match status" value="1"/>
</dbReference>
<keyword evidence="2" id="KW-0813">Transport</keyword>
<evidence type="ECO:0000256" key="2">
    <source>
        <dbReference type="ARBA" id="ARBA00022448"/>
    </source>
</evidence>
<organism evidence="9 10">
    <name type="scientific">Lapillicoccus jejuensis</name>
    <dbReference type="NCBI Taxonomy" id="402171"/>
    <lineage>
        <taxon>Bacteria</taxon>
        <taxon>Bacillati</taxon>
        <taxon>Actinomycetota</taxon>
        <taxon>Actinomycetes</taxon>
        <taxon>Micrococcales</taxon>
        <taxon>Intrasporangiaceae</taxon>
        <taxon>Lapillicoccus</taxon>
    </lineage>
</organism>
<feature type="transmembrane region" description="Helical" evidence="8">
    <location>
        <begin position="265"/>
        <end position="286"/>
    </location>
</feature>
<dbReference type="CDD" id="cd06173">
    <property type="entry name" value="MFS_MefA_like"/>
    <property type="match status" value="1"/>
</dbReference>
<dbReference type="InterPro" id="IPR010290">
    <property type="entry name" value="TM_effector"/>
</dbReference>
<evidence type="ECO:0000256" key="6">
    <source>
        <dbReference type="ARBA" id="ARBA00023136"/>
    </source>
</evidence>
<feature type="transmembrane region" description="Helical" evidence="8">
    <location>
        <begin position="150"/>
        <end position="172"/>
    </location>
</feature>
<keyword evidence="5 8" id="KW-1133">Transmembrane helix</keyword>
<evidence type="ECO:0000256" key="3">
    <source>
        <dbReference type="ARBA" id="ARBA00022475"/>
    </source>
</evidence>
<name>A0A542E415_9MICO</name>
<reference evidence="9 10" key="1">
    <citation type="submission" date="2019-06" db="EMBL/GenBank/DDBJ databases">
        <title>Sequencing the genomes of 1000 actinobacteria strains.</title>
        <authorList>
            <person name="Klenk H.-P."/>
        </authorList>
    </citation>
    <scope>NUCLEOTIDE SEQUENCE [LARGE SCALE GENOMIC DNA]</scope>
    <source>
        <strain evidence="9 10">DSM 18607</strain>
    </source>
</reference>
<feature type="transmembrane region" description="Helical" evidence="8">
    <location>
        <begin position="318"/>
        <end position="340"/>
    </location>
</feature>
<gene>
    <name evidence="9" type="ORF">FB458_3207</name>
</gene>
<feature type="transmembrane region" description="Helical" evidence="8">
    <location>
        <begin position="178"/>
        <end position="196"/>
    </location>
</feature>
<evidence type="ECO:0000256" key="7">
    <source>
        <dbReference type="SAM" id="MobiDB-lite"/>
    </source>
</evidence>
<evidence type="ECO:0000256" key="4">
    <source>
        <dbReference type="ARBA" id="ARBA00022692"/>
    </source>
</evidence>
<comment type="subcellular location">
    <subcellularLocation>
        <location evidence="1">Cell membrane</location>
        <topology evidence="1">Multi-pass membrane protein</topology>
    </subcellularLocation>
</comment>
<keyword evidence="10" id="KW-1185">Reference proteome</keyword>
<evidence type="ECO:0000256" key="1">
    <source>
        <dbReference type="ARBA" id="ARBA00004651"/>
    </source>
</evidence>
<evidence type="ECO:0000313" key="10">
    <source>
        <dbReference type="Proteomes" id="UP000317893"/>
    </source>
</evidence>
<comment type="caution">
    <text evidence="9">The sequence shown here is derived from an EMBL/GenBank/DDBJ whole genome shotgun (WGS) entry which is preliminary data.</text>
</comment>
<evidence type="ECO:0000256" key="5">
    <source>
        <dbReference type="ARBA" id="ARBA00022989"/>
    </source>
</evidence>
<feature type="transmembrane region" description="Helical" evidence="8">
    <location>
        <begin position="361"/>
        <end position="382"/>
    </location>
</feature>
<evidence type="ECO:0000313" key="9">
    <source>
        <dbReference type="EMBL" id="TQJ10088.1"/>
    </source>
</evidence>
<dbReference type="AlphaFoldDB" id="A0A542E415"/>
<feature type="transmembrane region" description="Helical" evidence="8">
    <location>
        <begin position="85"/>
        <end position="105"/>
    </location>
</feature>
<feature type="transmembrane region" description="Helical" evidence="8">
    <location>
        <begin position="232"/>
        <end position="253"/>
    </location>
</feature>
<dbReference type="InterPro" id="IPR036259">
    <property type="entry name" value="MFS_trans_sf"/>
</dbReference>
<feature type="transmembrane region" description="Helical" evidence="8">
    <location>
        <begin position="61"/>
        <end position="78"/>
    </location>
</feature>
<evidence type="ECO:0000256" key="8">
    <source>
        <dbReference type="SAM" id="Phobius"/>
    </source>
</evidence>